<gene>
    <name evidence="1" type="ORF">GPM918_LOCUS44471</name>
    <name evidence="2" type="ORF">SRO942_LOCUS46340</name>
</gene>
<dbReference type="EMBL" id="CAJNOQ010044316">
    <property type="protein sequence ID" value="CAF1633035.1"/>
    <property type="molecule type" value="Genomic_DNA"/>
</dbReference>
<organism evidence="1 3">
    <name type="scientific">Didymodactylos carnosus</name>
    <dbReference type="NCBI Taxonomy" id="1234261"/>
    <lineage>
        <taxon>Eukaryota</taxon>
        <taxon>Metazoa</taxon>
        <taxon>Spiralia</taxon>
        <taxon>Gnathifera</taxon>
        <taxon>Rotifera</taxon>
        <taxon>Eurotatoria</taxon>
        <taxon>Bdelloidea</taxon>
        <taxon>Philodinida</taxon>
        <taxon>Philodinidae</taxon>
        <taxon>Didymodactylos</taxon>
    </lineage>
</organism>
<dbReference type="Proteomes" id="UP000663829">
    <property type="component" value="Unassembled WGS sequence"/>
</dbReference>
<protein>
    <submittedName>
        <fullName evidence="1">Uncharacterized protein</fullName>
    </submittedName>
</protein>
<evidence type="ECO:0000313" key="1">
    <source>
        <dbReference type="EMBL" id="CAF1633035.1"/>
    </source>
</evidence>
<dbReference type="EMBL" id="CAJOBC010112349">
    <property type="protein sequence ID" value="CAF4534741.1"/>
    <property type="molecule type" value="Genomic_DNA"/>
</dbReference>
<keyword evidence="3" id="KW-1185">Reference proteome</keyword>
<evidence type="ECO:0000313" key="3">
    <source>
        <dbReference type="Proteomes" id="UP000663829"/>
    </source>
</evidence>
<sequence length="109" mass="11979">MNFHKIPDGAIITTTTTSTTVVSAYWSFDNNTNDLYGVYGGSIVNGASYLSPTTSPYVYSGSDQAIRLQSTSNQSVSVSTFFNLTYTSFTVEAFFFSRFFAVESVILEQ</sequence>
<name>A0A816DCS4_9BILA</name>
<proteinExistence type="predicted"/>
<reference evidence="1" key="1">
    <citation type="submission" date="2021-02" db="EMBL/GenBank/DDBJ databases">
        <authorList>
            <person name="Nowell W R."/>
        </authorList>
    </citation>
    <scope>NUCLEOTIDE SEQUENCE</scope>
</reference>
<dbReference type="Proteomes" id="UP000681722">
    <property type="component" value="Unassembled WGS sequence"/>
</dbReference>
<accession>A0A816DCS4</accession>
<comment type="caution">
    <text evidence="1">The sequence shown here is derived from an EMBL/GenBank/DDBJ whole genome shotgun (WGS) entry which is preliminary data.</text>
</comment>
<dbReference type="AlphaFoldDB" id="A0A816DCS4"/>
<evidence type="ECO:0000313" key="2">
    <source>
        <dbReference type="EMBL" id="CAF4534741.1"/>
    </source>
</evidence>